<feature type="transmembrane region" description="Helical" evidence="15">
    <location>
        <begin position="1570"/>
        <end position="1593"/>
    </location>
</feature>
<dbReference type="PANTHER" id="PTHR13145:SF0">
    <property type="entry name" value="E3 UBIQUITIN-PROTEIN LIGASE MARCHF6"/>
    <property type="match status" value="1"/>
</dbReference>
<dbReference type="Pfam" id="PF12906">
    <property type="entry name" value="RINGv"/>
    <property type="match status" value="1"/>
</dbReference>
<feature type="compositionally biased region" description="Acidic residues" evidence="14">
    <location>
        <begin position="623"/>
        <end position="639"/>
    </location>
</feature>
<evidence type="ECO:0000256" key="10">
    <source>
        <dbReference type="ARBA" id="ARBA00022833"/>
    </source>
</evidence>
<dbReference type="CDD" id="cd16702">
    <property type="entry name" value="RING_CH-C4HC3_MARCH6"/>
    <property type="match status" value="1"/>
</dbReference>
<dbReference type="InterPro" id="IPR056521">
    <property type="entry name" value="MARCHF6-like_C"/>
</dbReference>
<evidence type="ECO:0000259" key="16">
    <source>
        <dbReference type="PROSITE" id="PS50089"/>
    </source>
</evidence>
<keyword evidence="6 15" id="KW-0812">Transmembrane</keyword>
<keyword evidence="19" id="KW-1185">Reference proteome</keyword>
<evidence type="ECO:0000259" key="17">
    <source>
        <dbReference type="PROSITE" id="PS51292"/>
    </source>
</evidence>
<name>A0A420YIU7_9PEZI</name>
<dbReference type="Proteomes" id="UP000275385">
    <property type="component" value="Unassembled WGS sequence"/>
</dbReference>
<protein>
    <recommendedName>
        <fullName evidence="4">RING-type E3 ubiquitin transferase</fullName>
        <ecNumber evidence="4">2.3.2.27</ecNumber>
    </recommendedName>
</protein>
<feature type="region of interest" description="Disordered" evidence="14">
    <location>
        <begin position="486"/>
        <end position="639"/>
    </location>
</feature>
<dbReference type="PROSITE" id="PS51292">
    <property type="entry name" value="ZF_RING_CH"/>
    <property type="match status" value="1"/>
</dbReference>
<keyword evidence="10" id="KW-0862">Zinc</keyword>
<evidence type="ECO:0000256" key="4">
    <source>
        <dbReference type="ARBA" id="ARBA00012483"/>
    </source>
</evidence>
<dbReference type="PROSITE" id="PS50089">
    <property type="entry name" value="ZF_RING_2"/>
    <property type="match status" value="1"/>
</dbReference>
<feature type="transmembrane region" description="Helical" evidence="15">
    <location>
        <begin position="1659"/>
        <end position="1677"/>
    </location>
</feature>
<comment type="catalytic activity">
    <reaction evidence="1">
        <text>S-ubiquitinyl-[E2 ubiquitin-conjugating enzyme]-L-cysteine + [acceptor protein]-L-lysine = [E2 ubiquitin-conjugating enzyme]-L-cysteine + N(6)-ubiquitinyl-[acceptor protein]-L-lysine.</text>
        <dbReference type="EC" id="2.3.2.27"/>
    </reaction>
</comment>
<evidence type="ECO:0000256" key="15">
    <source>
        <dbReference type="SAM" id="Phobius"/>
    </source>
</evidence>
<feature type="compositionally biased region" description="Polar residues" evidence="14">
    <location>
        <begin position="544"/>
        <end position="562"/>
    </location>
</feature>
<evidence type="ECO:0000256" key="1">
    <source>
        <dbReference type="ARBA" id="ARBA00000900"/>
    </source>
</evidence>
<dbReference type="GO" id="GO:0005789">
    <property type="term" value="C:endoplasmic reticulum membrane"/>
    <property type="evidence" value="ECO:0007669"/>
    <property type="project" value="TreeGrafter"/>
</dbReference>
<evidence type="ECO:0000256" key="12">
    <source>
        <dbReference type="ARBA" id="ARBA00023136"/>
    </source>
</evidence>
<keyword evidence="9" id="KW-0833">Ubl conjugation pathway</keyword>
<dbReference type="EC" id="2.3.2.27" evidence="4"/>
<feature type="transmembrane region" description="Helical" evidence="15">
    <location>
        <begin position="1021"/>
        <end position="1044"/>
    </location>
</feature>
<feature type="transmembrane region" description="Helical" evidence="15">
    <location>
        <begin position="1400"/>
        <end position="1418"/>
    </location>
</feature>
<evidence type="ECO:0000256" key="6">
    <source>
        <dbReference type="ARBA" id="ARBA00022692"/>
    </source>
</evidence>
<keyword evidence="12 15" id="KW-0472">Membrane</keyword>
<dbReference type="GO" id="GO:0061630">
    <property type="term" value="F:ubiquitin protein ligase activity"/>
    <property type="evidence" value="ECO:0007669"/>
    <property type="project" value="UniProtKB-EC"/>
</dbReference>
<dbReference type="GO" id="GO:0036503">
    <property type="term" value="P:ERAD pathway"/>
    <property type="evidence" value="ECO:0007669"/>
    <property type="project" value="TreeGrafter"/>
</dbReference>
<feature type="transmembrane region" description="Helical" evidence="15">
    <location>
        <begin position="1458"/>
        <end position="1482"/>
    </location>
</feature>
<feature type="transmembrane region" description="Helical" evidence="15">
    <location>
        <begin position="126"/>
        <end position="144"/>
    </location>
</feature>
<dbReference type="InterPro" id="IPR011016">
    <property type="entry name" value="Znf_RING-CH"/>
</dbReference>
<evidence type="ECO:0000313" key="18">
    <source>
        <dbReference type="EMBL" id="RKU47797.1"/>
    </source>
</evidence>
<dbReference type="InterPro" id="IPR001841">
    <property type="entry name" value="Znf_RING"/>
</dbReference>
<feature type="domain" description="RING-type" evidence="16">
    <location>
        <begin position="42"/>
        <end position="89"/>
    </location>
</feature>
<dbReference type="EMBL" id="QVQW01000007">
    <property type="protein sequence ID" value="RKU47797.1"/>
    <property type="molecule type" value="Genomic_DNA"/>
</dbReference>
<evidence type="ECO:0000256" key="13">
    <source>
        <dbReference type="PROSITE-ProRule" id="PRU00175"/>
    </source>
</evidence>
<keyword evidence="11 15" id="KW-1133">Transmembrane helix</keyword>
<evidence type="ECO:0000256" key="9">
    <source>
        <dbReference type="ARBA" id="ARBA00022786"/>
    </source>
</evidence>
<evidence type="ECO:0000256" key="5">
    <source>
        <dbReference type="ARBA" id="ARBA00022679"/>
    </source>
</evidence>
<reference evidence="18 19" key="1">
    <citation type="submission" date="2018-08" db="EMBL/GenBank/DDBJ databases">
        <title>Draft genome of the lignicolous fungus Coniochaeta pulveracea.</title>
        <authorList>
            <person name="Borstlap C.J."/>
            <person name="De Witt R.N."/>
            <person name="Botha A."/>
            <person name="Volschenk H."/>
        </authorList>
    </citation>
    <scope>NUCLEOTIDE SEQUENCE [LARGE SCALE GENOMIC DNA]</scope>
    <source>
        <strain evidence="18 19">CAB683</strain>
    </source>
</reference>
<sequence length="1718" mass="190772">MVTKGPERTSRRGSIAGSVAFGPRPSRHDEPTNEPPPDVDTCRICRGEGTEDEPLFYPCKCSGSIKYVHQDCLMEWLSHSQKKHCELCKTPFRFTKLYAPNMPRALPFHIFLSHLVRYLFRNVLDWCRWLLVISVWLGLLPWLMRWVWSSLFWLSDEGLGVSASPGQGQSAVRNNTTISETLSELTGTGTCPASPLFAATTSSATLVNLMERISPQIVKSLSAINLTEGNYPFASVVRLLVGSGRVVSRGVTTLPGTGATSLPDTQQTLLSQFSFLRNLTRSPWVNRQIINILEGQLITVAVVVTFILIILVRDYVVQQQPDANLRAAFADGNGPAPQPPVNIFRDVDVMALDELPGPDSDEEDDDVPAAVGFRFDFNSETESEEEDSWEGPELEPHSHWASLLEEEPALSSALVAAHRALHDLEGPKKTLPQIDDDITELLRIYRSNDRSVEKTITAISEAQLDERLIYWVKGLEWIRDNLPEWSPSYGPNLSSPDKQTEGRGNEHSNDQDEEGKGRADDLDDEQGDPSLLIGNPLRPRANTDGAQINNSINPLANNSWSFANLPPAEPSSHDDDQSPPELEPLDSPVTAESIYAVPSPEVATASTAADPRRPHHRGSDWLEVPELEVSEEDDDSSEEEEVVVVDAVAVPPEPEPAGAGLVNRVANFMWQDVEAIEPAEVPEPPLDDGAQDELVPFGVAEDEQVAAEGDLGLGLDQMAVDLDAQDIEAIEDAEDLDGILELIGMRGPIAGLIQNAIFCAFLVSVTIFAGVFLPYNIGRVTLWTVANPMRPVRMLLAFCLLIQDLVVVCLGSLVGGIWYVLGGWWKLLFKVSLSPAMDRVGGLSWNMTKDAAVRMARGFNDDLPMISVGEMRHFSAVSHAGLMTVKSSISSTFCSAGQAVMLAFSGSDAWQAAATAGYALLQSWGAVVLHSLKALPHLLSDPNSWVVDIDLSGTTQYLEPEVVVWSYGDRAWAVLTGYATLSFMAGLYLHRGHPFSTNQSWQDLEVSIMELLKQASGVMKVILIIGIEMLVFPFYCGLLLDLALLPLFEDATVRSRILFTMNSPYTSCFVHWFVGTGYMFHFALFVSMCRKIMRKGVLYFIRDPDDPEFHPVRDVLERHVTTQLRKILFSAFVYGALVIVCLGGVVWGLAYSLPNVLPIHYSSNEPVLEFPIDLLFYNFLMPMAVKFFKPSDGLHAMYTWWFRKCARMLRITWFLFGERKVDEEGTLVLRPTAANLPWWKKIFLELDEENGVQPRTWKDVFEGGTAKPTANIPMDDMIVMNVRKRNLLATNQLRPDGRFVRAPASDQVKIPKGRTVFLQVTEQNTRMDGKPDRPETDIYSTNQYQLVYVPPHFRLRIFLFIAFIWAFAAVTGVSFTIIPLVFGRHMFKLLIPAHIRTNDIYAFSIGIYVLGSLAYGVFHARSVINKTKGLLTAAVHSVTNRAAVRRAGNMALKGARLLYAYFFLLVVFPFMVVTLFELYLLIPLHTYMYGAVFSNTPGPEDIAIESNFSALSIADINPKHTIRVIQAWTIGLLYMKLASRAITHFHRNTRLAAAVRAVLQHGYMNPNITILTRAFIIPGTAIFISLIILPLIVGRTLIAQGVAEQVTVAMAELIGAHQNYLDTLNPSLATAVKVGAPKNLDEELANAVTVLIYRMSFPITQALLCTLAAIWGLWNVFRGWKVRIRDEAYLIGERLHNFGQTPSKAEGHAGRNRGVLSA</sequence>
<accession>A0A420YIU7</accession>
<feature type="domain" description="RING-CH-type" evidence="17">
    <location>
        <begin position="34"/>
        <end position="95"/>
    </location>
</feature>
<dbReference type="PANTHER" id="PTHR13145">
    <property type="entry name" value="SSM4 PROTEIN"/>
    <property type="match status" value="1"/>
</dbReference>
<feature type="region of interest" description="Disordered" evidence="14">
    <location>
        <begin position="1"/>
        <end position="39"/>
    </location>
</feature>
<evidence type="ECO:0000256" key="8">
    <source>
        <dbReference type="ARBA" id="ARBA00022771"/>
    </source>
</evidence>
<keyword evidence="7" id="KW-0479">Metal-binding</keyword>
<dbReference type="GO" id="GO:0008270">
    <property type="term" value="F:zinc ion binding"/>
    <property type="evidence" value="ECO:0007669"/>
    <property type="project" value="UniProtKB-KW"/>
</dbReference>
<feature type="transmembrane region" description="Helical" evidence="15">
    <location>
        <begin position="1064"/>
        <end position="1086"/>
    </location>
</feature>
<dbReference type="Gene3D" id="3.30.40.10">
    <property type="entry name" value="Zinc/RING finger domain, C3HC4 (zinc finger)"/>
    <property type="match status" value="1"/>
</dbReference>
<feature type="transmembrane region" description="Helical" evidence="15">
    <location>
        <begin position="1127"/>
        <end position="1150"/>
    </location>
</feature>
<proteinExistence type="predicted"/>
<dbReference type="STRING" id="177199.A0A420YIU7"/>
<evidence type="ECO:0000256" key="14">
    <source>
        <dbReference type="SAM" id="MobiDB-lite"/>
    </source>
</evidence>
<evidence type="ECO:0000256" key="7">
    <source>
        <dbReference type="ARBA" id="ARBA00022723"/>
    </source>
</evidence>
<comment type="pathway">
    <text evidence="3">Protein modification; protein ubiquitination.</text>
</comment>
<dbReference type="SMART" id="SM00744">
    <property type="entry name" value="RINGv"/>
    <property type="match status" value="1"/>
</dbReference>
<comment type="caution">
    <text evidence="18">The sequence shown here is derived from an EMBL/GenBank/DDBJ whole genome shotgun (WGS) entry which is preliminary data.</text>
</comment>
<organism evidence="18 19">
    <name type="scientific">Coniochaeta pulveracea</name>
    <dbReference type="NCBI Taxonomy" id="177199"/>
    <lineage>
        <taxon>Eukaryota</taxon>
        <taxon>Fungi</taxon>
        <taxon>Dikarya</taxon>
        <taxon>Ascomycota</taxon>
        <taxon>Pezizomycotina</taxon>
        <taxon>Sordariomycetes</taxon>
        <taxon>Sordariomycetidae</taxon>
        <taxon>Coniochaetales</taxon>
        <taxon>Coniochaetaceae</taxon>
        <taxon>Coniochaeta</taxon>
    </lineage>
</organism>
<feature type="compositionally biased region" description="Basic and acidic residues" evidence="14">
    <location>
        <begin position="498"/>
        <end position="520"/>
    </location>
</feature>
<comment type="subcellular location">
    <subcellularLocation>
        <location evidence="2">Membrane</location>
        <topology evidence="2">Multi-pass membrane protein</topology>
    </subcellularLocation>
</comment>
<evidence type="ECO:0000313" key="19">
    <source>
        <dbReference type="Proteomes" id="UP000275385"/>
    </source>
</evidence>
<gene>
    <name evidence="18" type="ORF">DL546_007013</name>
</gene>
<dbReference type="Pfam" id="PF23113">
    <property type="entry name" value="MARCHF6_C"/>
    <property type="match status" value="1"/>
</dbReference>
<evidence type="ECO:0000256" key="11">
    <source>
        <dbReference type="ARBA" id="ARBA00022989"/>
    </source>
</evidence>
<evidence type="ECO:0000256" key="2">
    <source>
        <dbReference type="ARBA" id="ARBA00004141"/>
    </source>
</evidence>
<feature type="compositionally biased region" description="Basic and acidic residues" evidence="14">
    <location>
        <begin position="1"/>
        <end position="10"/>
    </location>
</feature>
<evidence type="ECO:0000256" key="3">
    <source>
        <dbReference type="ARBA" id="ARBA00004906"/>
    </source>
</evidence>
<feature type="transmembrane region" description="Helical" evidence="15">
    <location>
        <begin position="795"/>
        <end position="821"/>
    </location>
</feature>
<dbReference type="OrthoDB" id="1108038at2759"/>
<keyword evidence="5" id="KW-0808">Transferase</keyword>
<feature type="transmembrane region" description="Helical" evidence="15">
    <location>
        <begin position="1357"/>
        <end position="1380"/>
    </location>
</feature>
<keyword evidence="8 13" id="KW-0863">Zinc-finger</keyword>
<dbReference type="InterPro" id="IPR013083">
    <property type="entry name" value="Znf_RING/FYVE/PHD"/>
</dbReference>
<dbReference type="SUPFAM" id="SSF57850">
    <property type="entry name" value="RING/U-box"/>
    <property type="match status" value="1"/>
</dbReference>
<feature type="transmembrane region" description="Helical" evidence="15">
    <location>
        <begin position="1170"/>
        <end position="1188"/>
    </location>
</feature>
<feature type="transmembrane region" description="Helical" evidence="15">
    <location>
        <begin position="1520"/>
        <end position="1537"/>
    </location>
</feature>
<dbReference type="FunFam" id="3.30.40.10:FF:000287">
    <property type="entry name" value="RING finger membrane protein"/>
    <property type="match status" value="1"/>
</dbReference>
<feature type="transmembrane region" description="Helical" evidence="15">
    <location>
        <begin position="752"/>
        <end position="775"/>
    </location>
</feature>